<reference evidence="8" key="1">
    <citation type="journal article" date="2020" name="PLoS Negl. Trop. Dis.">
        <title>High-quality nuclear genome for Sarcoptes scabiei-A critical resource for a neglected parasite.</title>
        <authorList>
            <person name="Korhonen P.K."/>
            <person name="Gasser R.B."/>
            <person name="Ma G."/>
            <person name="Wang T."/>
            <person name="Stroehlein A.J."/>
            <person name="Young N.D."/>
            <person name="Ang C.S."/>
            <person name="Fernando D.D."/>
            <person name="Lu H.C."/>
            <person name="Taylor S."/>
            <person name="Reynolds S.L."/>
            <person name="Mofiz E."/>
            <person name="Najaraj S.H."/>
            <person name="Gowda H."/>
            <person name="Madugundu A."/>
            <person name="Renuse S."/>
            <person name="Holt D."/>
            <person name="Pandey A."/>
            <person name="Papenfuss A.T."/>
            <person name="Fischer K."/>
        </authorList>
    </citation>
    <scope>NUCLEOTIDE SEQUENCE [LARGE SCALE GENOMIC DNA]</scope>
</reference>
<evidence type="ECO:0000256" key="1">
    <source>
        <dbReference type="ARBA" id="ARBA00004123"/>
    </source>
</evidence>
<keyword evidence="3" id="KW-0813">Transport</keyword>
<dbReference type="OrthoDB" id="103454at2759"/>
<dbReference type="GO" id="GO:0016973">
    <property type="term" value="P:poly(A)+ mRNA export from nucleus"/>
    <property type="evidence" value="ECO:0007669"/>
    <property type="project" value="TreeGrafter"/>
</dbReference>
<protein>
    <submittedName>
        <fullName evidence="6">Nuclear pore complex protein</fullName>
    </submittedName>
</protein>
<sequence length="1140" mass="131886">MNTPSKTNASLNNFYNIAPYSSMIIKSFSSILPYRVIEALSTSNFSNASFKNLTARITKNGWAWFIIGRKLFIWRYLDEDYGSKMKASKCYELLLPASDLALHADLIWVQNSLHSRFPCALAVSPEGSIRYWPNVFQSNNFIDSVLTWDLNGQECQILIEIQPLGYILGTTTNSLVHISLDRENHQSINCNVLKPPQGLFSGISKKFSHFIFGSLPTAQMSETRQLIRVIKKEPIFDTDEILPIQIYVLFNNLIQKWVIEDYGIENFCGDCDLEKHLKEAFINKFWNRSTTHHNQISIWIMDIVLNQSDEIVLLVVGNNSDLPNENSFGLITLFGNLFVSNQSSIESPIKSFLHLRNIFLTNDHSFTVRSSMTSSRYHPFNLIYNLHNKSHRSNDRQSIYLFNSNKLYLIEFETNDDHQDAMEIDFQSNNDCLLGVSLADESLFLLTLKNGFVTIESNSSSQTSIKNLSNSDKEMIVSGQSNEFSLMKKIINLFVKGEKTRAKLMMEELFPFLSQSASITSSETRSIDRLNDMVVMISADICDHIPHADPRWSDFIEAENSVDSLMMRLEDSGSGSVSGSVMISNQLEEKLSFHQQYIDLLRQTHVWELLQSSTSNESRLPTRLILCEHIEKLLACLSLKKLQSRFGAIIEQTMKQVLQKRNLATKLENSHLTNQDLFYSKATKVDDFFWELIDLEQKEMNLDHSNPDENLIIAVTDIITNVFGEICLYRQTNGSIYGSIIIADCDFIVWNSEQHHSGIRDCWVKQLDFFVRCFQIDSTLSAISVETDDERWNQIGQRLNDLTDIICDNFVLQLKYLTEGNEKHSTLRRQFESIRSKCLESLLRIKQYNRVALLAEKYEDFDILIKLCEETDNQDQLNHYTKRFECKGFSKNLFEWYLKEGKQAKMLSSSTISSNDDLDEFLKNHDTLKWLHQLHIKKFSEASQTLEKLSSLEDQCPQRRKTMISIAKLASLASDHSSPNTNFDDQLRLLDYQLNLSDEILKKNSLERNSMKVLKPRNLIEILISGDDNRPNEDLLNFKSALDIVDILRKYETTELIKELELLIWRQAFQKDDWHLFNTDSPDVYIRRSFIFQLALSYFNETDKKLPELEPLMKNFALIDEDPKASFFFRAAHEMIQNKH</sequence>
<dbReference type="InterPro" id="IPR015943">
    <property type="entry name" value="WD40/YVTN_repeat-like_dom_sf"/>
</dbReference>
<dbReference type="Proteomes" id="UP000070412">
    <property type="component" value="Unassembled WGS sequence"/>
</dbReference>
<dbReference type="Gene3D" id="1.20.58.1380">
    <property type="match status" value="1"/>
</dbReference>
<dbReference type="InterPro" id="IPR037624">
    <property type="entry name" value="Nup133-like"/>
</dbReference>
<feature type="domain" description="Nucleoporin Nup133/Nup155-like N-terminal" evidence="5">
    <location>
        <begin position="54"/>
        <end position="346"/>
    </location>
</feature>
<accession>A0A834VAZ6</accession>
<dbReference type="PANTHER" id="PTHR13405:SF11">
    <property type="entry name" value="NUCLEAR PORE COMPLEX PROTEIN NUP133"/>
    <property type="match status" value="1"/>
</dbReference>
<gene>
    <name evidence="6" type="ORF">SSS_2791</name>
</gene>
<dbReference type="GO" id="GO:0006606">
    <property type="term" value="P:protein import into nucleus"/>
    <property type="evidence" value="ECO:0007669"/>
    <property type="project" value="TreeGrafter"/>
</dbReference>
<dbReference type="GO" id="GO:0031080">
    <property type="term" value="C:nuclear pore outer ring"/>
    <property type="evidence" value="ECO:0007669"/>
    <property type="project" value="TreeGrafter"/>
</dbReference>
<organism evidence="6">
    <name type="scientific">Sarcoptes scabiei</name>
    <name type="common">Itch mite</name>
    <name type="synonym">Acarus scabiei</name>
    <dbReference type="NCBI Taxonomy" id="52283"/>
    <lineage>
        <taxon>Eukaryota</taxon>
        <taxon>Metazoa</taxon>
        <taxon>Ecdysozoa</taxon>
        <taxon>Arthropoda</taxon>
        <taxon>Chelicerata</taxon>
        <taxon>Arachnida</taxon>
        <taxon>Acari</taxon>
        <taxon>Acariformes</taxon>
        <taxon>Sarcoptiformes</taxon>
        <taxon>Astigmata</taxon>
        <taxon>Psoroptidia</taxon>
        <taxon>Sarcoptoidea</taxon>
        <taxon>Sarcoptidae</taxon>
        <taxon>Sarcoptinae</taxon>
        <taxon>Sarcoptes</taxon>
    </lineage>
</organism>
<dbReference type="SUPFAM" id="SSF117289">
    <property type="entry name" value="Nucleoporin domain"/>
    <property type="match status" value="1"/>
</dbReference>
<comment type="subcellular location">
    <subcellularLocation>
        <location evidence="1">Nucleus</location>
    </subcellularLocation>
</comment>
<dbReference type="GO" id="GO:0017056">
    <property type="term" value="F:structural constituent of nuclear pore"/>
    <property type="evidence" value="ECO:0007669"/>
    <property type="project" value="InterPro"/>
</dbReference>
<evidence type="ECO:0000313" key="7">
    <source>
        <dbReference type="EnsemblMetazoa" id="KAF7488609.1"/>
    </source>
</evidence>
<keyword evidence="4" id="KW-0539">Nucleus</keyword>
<evidence type="ECO:0000313" key="6">
    <source>
        <dbReference type="EMBL" id="KAF7488609.1"/>
    </source>
</evidence>
<evidence type="ECO:0000256" key="2">
    <source>
        <dbReference type="ARBA" id="ARBA00005569"/>
    </source>
</evidence>
<dbReference type="EnsemblMetazoa" id="SSS_2791s_mrna">
    <property type="protein sequence ID" value="KAF7488609.1"/>
    <property type="gene ID" value="SSS_2791"/>
</dbReference>
<dbReference type="EMBL" id="WVUK01000066">
    <property type="protein sequence ID" value="KAF7488609.1"/>
    <property type="molecule type" value="Genomic_DNA"/>
</dbReference>
<keyword evidence="8" id="KW-1185">Reference proteome</keyword>
<evidence type="ECO:0000256" key="3">
    <source>
        <dbReference type="ARBA" id="ARBA00022448"/>
    </source>
</evidence>
<reference evidence="6" key="2">
    <citation type="submission" date="2020-01" db="EMBL/GenBank/DDBJ databases">
        <authorList>
            <person name="Korhonen P.K.K."/>
            <person name="Guangxu M.G."/>
            <person name="Wang T.W."/>
            <person name="Stroehlein A.J.S."/>
            <person name="Young N.D."/>
            <person name="Ang C.-S.A."/>
            <person name="Fernando D.W.F."/>
            <person name="Lu H.L."/>
            <person name="Taylor S.T."/>
            <person name="Ehtesham M.E.M."/>
            <person name="Najaraj S.H.N."/>
            <person name="Harsha G.H.G."/>
            <person name="Madugundu A.M."/>
            <person name="Renuse S.R."/>
            <person name="Holt D.H."/>
            <person name="Pandey A.P."/>
            <person name="Papenfuss A.P."/>
            <person name="Gasser R.B.G."/>
            <person name="Fischer K.F."/>
        </authorList>
    </citation>
    <scope>NUCLEOTIDE SEQUENCE</scope>
    <source>
        <strain evidence="6">SSS_KF_BRIS2020</strain>
    </source>
</reference>
<dbReference type="AlphaFoldDB" id="A0A834VAZ6"/>
<evidence type="ECO:0000259" key="5">
    <source>
        <dbReference type="Pfam" id="PF08801"/>
    </source>
</evidence>
<dbReference type="Gene3D" id="2.130.10.10">
    <property type="entry name" value="YVTN repeat-like/Quinoprotein amine dehydrogenase"/>
    <property type="match status" value="1"/>
</dbReference>
<comment type="similarity">
    <text evidence="2">Belongs to the nucleoporin Nup133 family.</text>
</comment>
<dbReference type="PANTHER" id="PTHR13405">
    <property type="entry name" value="NUCLEAR PORE COMPLEX PROTEIN NUP133"/>
    <property type="match status" value="1"/>
</dbReference>
<evidence type="ECO:0000313" key="8">
    <source>
        <dbReference type="Proteomes" id="UP000070412"/>
    </source>
</evidence>
<dbReference type="GO" id="GO:0000972">
    <property type="term" value="P:transcription-dependent tethering of RNA polymerase II gene DNA at nuclear periphery"/>
    <property type="evidence" value="ECO:0007669"/>
    <property type="project" value="TreeGrafter"/>
</dbReference>
<name>A0A834VAZ6_SARSC</name>
<proteinExistence type="inferred from homology"/>
<dbReference type="InterPro" id="IPR014908">
    <property type="entry name" value="Nucleoporin_Nup133/Nup155_N"/>
</dbReference>
<dbReference type="Gene3D" id="1.25.40.700">
    <property type="match status" value="1"/>
</dbReference>
<evidence type="ECO:0000256" key="4">
    <source>
        <dbReference type="ARBA" id="ARBA00023242"/>
    </source>
</evidence>
<dbReference type="Pfam" id="PF08801">
    <property type="entry name" value="Nucleoporin_N"/>
    <property type="match status" value="1"/>
</dbReference>
<reference evidence="7" key="3">
    <citation type="submission" date="2022-06" db="UniProtKB">
        <authorList>
            <consortium name="EnsemblMetazoa"/>
        </authorList>
    </citation>
    <scope>IDENTIFICATION</scope>
</reference>